<evidence type="ECO:0000256" key="2">
    <source>
        <dbReference type="SAM" id="Phobius"/>
    </source>
</evidence>
<evidence type="ECO:0000313" key="3">
    <source>
        <dbReference type="EMBL" id="ELP84836.1"/>
    </source>
</evidence>
<feature type="transmembrane region" description="Helical" evidence="2">
    <location>
        <begin position="87"/>
        <end position="106"/>
    </location>
</feature>
<dbReference type="AlphaFoldDB" id="L7FJR1"/>
<dbReference type="RefSeq" id="XP_004184182.1">
    <property type="nucleotide sequence ID" value="XM_004184134.1"/>
</dbReference>
<protein>
    <submittedName>
        <fullName evidence="3">Uncharacterized protein</fullName>
    </submittedName>
</protein>
<proteinExistence type="predicted"/>
<dbReference type="VEuPathDB" id="AmoebaDB:EIN_283820"/>
<sequence>MDAFKLLFQGPYNIPREMGVASLRSQINIYTFRYVYISFGITIAFVECCIFPLMFLIIPLALVPAMTVIVLKKVNFPLPKKLFDVDILFVAVMAGLFLCNGLALYFDKKYLFANFAMFTTNSVVVQAHAFLFDCSADDKQTKQTVTETDETLQTDEVEKTQEEKVEETNEEQLNKMK</sequence>
<gene>
    <name evidence="3" type="ORF">EIN_283820</name>
</gene>
<dbReference type="GeneID" id="14883789"/>
<keyword evidence="2" id="KW-0812">Transmembrane</keyword>
<reference evidence="3 4" key="1">
    <citation type="submission" date="2012-10" db="EMBL/GenBank/DDBJ databases">
        <authorList>
            <person name="Zafar N."/>
            <person name="Inman J."/>
            <person name="Hall N."/>
            <person name="Lorenzi H."/>
            <person name="Caler E."/>
        </authorList>
    </citation>
    <scope>NUCLEOTIDE SEQUENCE [LARGE SCALE GENOMIC DNA]</scope>
    <source>
        <strain evidence="3 4">IP1</strain>
    </source>
</reference>
<evidence type="ECO:0000313" key="4">
    <source>
        <dbReference type="Proteomes" id="UP000014680"/>
    </source>
</evidence>
<feature type="compositionally biased region" description="Basic and acidic residues" evidence="1">
    <location>
        <begin position="156"/>
        <end position="177"/>
    </location>
</feature>
<feature type="transmembrane region" description="Helical" evidence="2">
    <location>
        <begin position="34"/>
        <end position="67"/>
    </location>
</feature>
<keyword evidence="2" id="KW-0472">Membrane</keyword>
<name>L7FJR1_ENTIV</name>
<keyword evidence="2" id="KW-1133">Transmembrane helix</keyword>
<keyword evidence="4" id="KW-1185">Reference proteome</keyword>
<dbReference type="KEGG" id="eiv:EIN_283820"/>
<dbReference type="OMA" id="VVECLFI"/>
<feature type="region of interest" description="Disordered" evidence="1">
    <location>
        <begin position="143"/>
        <end position="177"/>
    </location>
</feature>
<accession>L7FJR1</accession>
<organism evidence="3 4">
    <name type="scientific">Entamoeba invadens IP1</name>
    <dbReference type="NCBI Taxonomy" id="370355"/>
    <lineage>
        <taxon>Eukaryota</taxon>
        <taxon>Amoebozoa</taxon>
        <taxon>Evosea</taxon>
        <taxon>Archamoebae</taxon>
        <taxon>Mastigamoebida</taxon>
        <taxon>Entamoebidae</taxon>
        <taxon>Entamoeba</taxon>
    </lineage>
</organism>
<dbReference type="Proteomes" id="UP000014680">
    <property type="component" value="Unassembled WGS sequence"/>
</dbReference>
<evidence type="ECO:0000256" key="1">
    <source>
        <dbReference type="SAM" id="MobiDB-lite"/>
    </source>
</evidence>
<dbReference type="EMBL" id="KB207106">
    <property type="protein sequence ID" value="ELP84836.1"/>
    <property type="molecule type" value="Genomic_DNA"/>
</dbReference>